<evidence type="ECO:0000256" key="2">
    <source>
        <dbReference type="ARBA" id="ARBA00023002"/>
    </source>
</evidence>
<keyword evidence="1" id="KW-0521">NADP</keyword>
<reference evidence="5" key="1">
    <citation type="submission" date="2024-06" db="EMBL/GenBank/DDBJ databases">
        <title>Multi-omics analyses provide insights into the biosynthesis of the anticancer antibiotic pleurotin in Hohenbuehelia grisea.</title>
        <authorList>
            <person name="Weaver J.A."/>
            <person name="Alberti F."/>
        </authorList>
    </citation>
    <scope>NUCLEOTIDE SEQUENCE [LARGE SCALE GENOMIC DNA]</scope>
    <source>
        <strain evidence="5">T-177</strain>
    </source>
</reference>
<dbReference type="Pfam" id="PF05368">
    <property type="entry name" value="NmrA"/>
    <property type="match status" value="1"/>
</dbReference>
<dbReference type="InterPro" id="IPR008030">
    <property type="entry name" value="NmrA-like"/>
</dbReference>
<dbReference type="SUPFAM" id="SSF51735">
    <property type="entry name" value="NAD(P)-binding Rossmann-fold domains"/>
    <property type="match status" value="1"/>
</dbReference>
<accession>A0ABR3IZK4</accession>
<evidence type="ECO:0000313" key="5">
    <source>
        <dbReference type="Proteomes" id="UP001556367"/>
    </source>
</evidence>
<evidence type="ECO:0000313" key="4">
    <source>
        <dbReference type="EMBL" id="KAL0948741.1"/>
    </source>
</evidence>
<keyword evidence="5" id="KW-1185">Reference proteome</keyword>
<feature type="domain" description="NmrA-like" evidence="3">
    <location>
        <begin position="5"/>
        <end position="232"/>
    </location>
</feature>
<dbReference type="PANTHER" id="PTHR47706">
    <property type="entry name" value="NMRA-LIKE FAMILY PROTEIN"/>
    <property type="match status" value="1"/>
</dbReference>
<gene>
    <name evidence="4" type="ORF">HGRIS_008873</name>
</gene>
<name>A0ABR3IZK4_9AGAR</name>
<dbReference type="Gene3D" id="3.90.25.10">
    <property type="entry name" value="UDP-galactose 4-epimerase, domain 1"/>
    <property type="match status" value="1"/>
</dbReference>
<dbReference type="InterPro" id="IPR036291">
    <property type="entry name" value="NAD(P)-bd_dom_sf"/>
</dbReference>
<dbReference type="PANTHER" id="PTHR47706:SF6">
    <property type="entry name" value="NMRA-LIKE FAMILY PROTEIN (AFU_ORTHOLOGUE AFUA_6G00280)"/>
    <property type="match status" value="1"/>
</dbReference>
<evidence type="ECO:0000259" key="3">
    <source>
        <dbReference type="Pfam" id="PF05368"/>
    </source>
</evidence>
<organism evidence="4 5">
    <name type="scientific">Hohenbuehelia grisea</name>
    <dbReference type="NCBI Taxonomy" id="104357"/>
    <lineage>
        <taxon>Eukaryota</taxon>
        <taxon>Fungi</taxon>
        <taxon>Dikarya</taxon>
        <taxon>Basidiomycota</taxon>
        <taxon>Agaricomycotina</taxon>
        <taxon>Agaricomycetes</taxon>
        <taxon>Agaricomycetidae</taxon>
        <taxon>Agaricales</taxon>
        <taxon>Pleurotineae</taxon>
        <taxon>Pleurotaceae</taxon>
        <taxon>Hohenbuehelia</taxon>
    </lineage>
</organism>
<comment type="caution">
    <text evidence="4">The sequence shown here is derived from an EMBL/GenBank/DDBJ whole genome shotgun (WGS) entry which is preliminary data.</text>
</comment>
<proteinExistence type="predicted"/>
<dbReference type="InterPro" id="IPR051609">
    <property type="entry name" value="NmrA/Isoflavone_reductase-like"/>
</dbReference>
<dbReference type="Gene3D" id="3.40.50.720">
    <property type="entry name" value="NAD(P)-binding Rossmann-like Domain"/>
    <property type="match status" value="1"/>
</dbReference>
<keyword evidence="2" id="KW-0560">Oxidoreductase</keyword>
<sequence>MSTATQKVVIVGVTGQTGEPIAQGLINSGKFSVIGTVRPESLNKPIVKDLQAIGVSIVPLDWQTAPAAELEALLKGVDTVISACNWEALRDQTRLVDAAKVAGVKRFIPCDWGTICPPGEMKIEDLKRTIHEYIFKAGVPWTIIAVGFWNEIFFPPLAEEASYGGWLYQSFGPGNLKSAVVGRKNIGKLVARIIDDPETIGQRVLAHEDEVTNDEAWALAEKYAPGKLGSKRVRISNDELENKIQDNAEQVSVYAVWLEYQRNMHVTGHNTEAFAKETGWLIARERYADLKLQSADEWAEGAYFTKD</sequence>
<dbReference type="EMBL" id="JASNQZ010000012">
    <property type="protein sequence ID" value="KAL0948741.1"/>
    <property type="molecule type" value="Genomic_DNA"/>
</dbReference>
<evidence type="ECO:0000256" key="1">
    <source>
        <dbReference type="ARBA" id="ARBA00022857"/>
    </source>
</evidence>
<dbReference type="Proteomes" id="UP001556367">
    <property type="component" value="Unassembled WGS sequence"/>
</dbReference>
<protein>
    <recommendedName>
        <fullName evidence="3">NmrA-like domain-containing protein</fullName>
    </recommendedName>
</protein>